<sequence>MKHDIKPSSSIIYKMKPNIPCTRVYMNPKDIIDNTEILFRSYIEIPYHTKILELPKEYGQWMFEYNYPTGDVLLRTDKSKKFKVLVTLEYDGDSTFTILTTCQNHHNPTVPGFHKFLDEKNIMDDKMCIDPSFVDHHMRYAAYHAKIEITVDKNVFYLNLDHIDENYFLTDEDLVMKRVFGIPHIPTLVESDESDEEKSTTDESNEGVVLIKIVGEKFEIPSHWVEYAELDVSNGLIFRNVVYKEIFRDL</sequence>
<keyword evidence="2" id="KW-1185">Reference proteome</keyword>
<protein>
    <submittedName>
        <fullName evidence="1">Uncharacterized protein</fullName>
    </submittedName>
</protein>
<dbReference type="AlphaFoldDB" id="A0A5N6N760"/>
<evidence type="ECO:0000313" key="2">
    <source>
        <dbReference type="Proteomes" id="UP000326396"/>
    </source>
</evidence>
<gene>
    <name evidence="1" type="ORF">E3N88_25296</name>
</gene>
<reference evidence="1 2" key="1">
    <citation type="submission" date="2019-05" db="EMBL/GenBank/DDBJ databases">
        <title>Mikania micrantha, genome provides insights into the molecular mechanism of rapid growth.</title>
        <authorList>
            <person name="Liu B."/>
        </authorList>
    </citation>
    <scope>NUCLEOTIDE SEQUENCE [LARGE SCALE GENOMIC DNA]</scope>
    <source>
        <strain evidence="1">NLD-2019</strain>
        <tissue evidence="1">Leaf</tissue>
    </source>
</reference>
<organism evidence="1 2">
    <name type="scientific">Mikania micrantha</name>
    <name type="common">bitter vine</name>
    <dbReference type="NCBI Taxonomy" id="192012"/>
    <lineage>
        <taxon>Eukaryota</taxon>
        <taxon>Viridiplantae</taxon>
        <taxon>Streptophyta</taxon>
        <taxon>Embryophyta</taxon>
        <taxon>Tracheophyta</taxon>
        <taxon>Spermatophyta</taxon>
        <taxon>Magnoliopsida</taxon>
        <taxon>eudicotyledons</taxon>
        <taxon>Gunneridae</taxon>
        <taxon>Pentapetalae</taxon>
        <taxon>asterids</taxon>
        <taxon>campanulids</taxon>
        <taxon>Asterales</taxon>
        <taxon>Asteraceae</taxon>
        <taxon>Asteroideae</taxon>
        <taxon>Heliantheae alliance</taxon>
        <taxon>Eupatorieae</taxon>
        <taxon>Mikania</taxon>
    </lineage>
</organism>
<accession>A0A5N6N760</accession>
<evidence type="ECO:0000313" key="1">
    <source>
        <dbReference type="EMBL" id="KAD4385128.1"/>
    </source>
</evidence>
<proteinExistence type="predicted"/>
<dbReference type="Proteomes" id="UP000326396">
    <property type="component" value="Linkage Group LG3"/>
</dbReference>
<dbReference type="EMBL" id="SZYD01000013">
    <property type="protein sequence ID" value="KAD4385128.1"/>
    <property type="molecule type" value="Genomic_DNA"/>
</dbReference>
<name>A0A5N6N760_9ASTR</name>
<dbReference type="OrthoDB" id="967349at2759"/>
<comment type="caution">
    <text evidence="1">The sequence shown here is derived from an EMBL/GenBank/DDBJ whole genome shotgun (WGS) entry which is preliminary data.</text>
</comment>